<dbReference type="InterPro" id="IPR050721">
    <property type="entry name" value="Trk_Ktr_HKT_K-transport"/>
</dbReference>
<organism evidence="2 3">
    <name type="scientific">Anaerorhabdus furcosa</name>
    <dbReference type="NCBI Taxonomy" id="118967"/>
    <lineage>
        <taxon>Bacteria</taxon>
        <taxon>Bacillati</taxon>
        <taxon>Bacillota</taxon>
        <taxon>Erysipelotrichia</taxon>
        <taxon>Erysipelotrichales</taxon>
        <taxon>Erysipelotrichaceae</taxon>
        <taxon>Anaerorhabdus</taxon>
    </lineage>
</organism>
<evidence type="ECO:0000313" key="2">
    <source>
        <dbReference type="EMBL" id="SKA00422.1"/>
    </source>
</evidence>
<dbReference type="InterPro" id="IPR003148">
    <property type="entry name" value="RCK_N"/>
</dbReference>
<feature type="domain" description="RCK N-terminal" evidence="1">
    <location>
        <begin position="9"/>
        <end position="129"/>
    </location>
</feature>
<dbReference type="AlphaFoldDB" id="A0A1T4Q9J2"/>
<dbReference type="RefSeq" id="WP_078712748.1">
    <property type="nucleotide sequence ID" value="NZ_FUWY01000009.1"/>
</dbReference>
<dbReference type="STRING" id="118967.SAMN02745191_2362"/>
<evidence type="ECO:0000313" key="3">
    <source>
        <dbReference type="Proteomes" id="UP000243297"/>
    </source>
</evidence>
<dbReference type="InterPro" id="IPR036291">
    <property type="entry name" value="NAD(P)-bd_dom_sf"/>
</dbReference>
<dbReference type="OrthoDB" id="9781411at2"/>
<dbReference type="SUPFAM" id="SSF51735">
    <property type="entry name" value="NAD(P)-binding Rossmann-fold domains"/>
    <property type="match status" value="1"/>
</dbReference>
<dbReference type="Proteomes" id="UP000243297">
    <property type="component" value="Unassembled WGS sequence"/>
</dbReference>
<proteinExistence type="predicted"/>
<reference evidence="3" key="1">
    <citation type="submission" date="2017-02" db="EMBL/GenBank/DDBJ databases">
        <authorList>
            <person name="Varghese N."/>
            <person name="Submissions S."/>
        </authorList>
    </citation>
    <scope>NUCLEOTIDE SEQUENCE [LARGE SCALE GENOMIC DNA]</scope>
    <source>
        <strain evidence="3">ATCC 25662</strain>
    </source>
</reference>
<dbReference type="PANTHER" id="PTHR43833:SF8">
    <property type="entry name" value="TRK SYSTEM POTASSIUM UPTAKE PROTEIN TRKA"/>
    <property type="match status" value="1"/>
</dbReference>
<keyword evidence="3" id="KW-1185">Reference proteome</keyword>
<dbReference type="Pfam" id="PF02254">
    <property type="entry name" value="TrkA_N"/>
    <property type="match status" value="1"/>
</dbReference>
<dbReference type="EMBL" id="FUWY01000009">
    <property type="protein sequence ID" value="SKA00422.1"/>
    <property type="molecule type" value="Genomic_DNA"/>
</dbReference>
<name>A0A1T4Q9J2_9FIRM</name>
<dbReference type="Gene3D" id="3.40.50.720">
    <property type="entry name" value="NAD(P)-binding Rossmann-like Domain"/>
    <property type="match status" value="1"/>
</dbReference>
<gene>
    <name evidence="2" type="ORF">SAMN02745191_2362</name>
</gene>
<sequence>MSIFNGKIDESTLIVGCGRLGASLANIFSEKEENVLIIDNSKDSFRKLSPSFTGLTIVGNAIDFNVLKEAQIDKVTTIICVTDNDSTNIMTAQIAKSMYHVENVIIRLYDPERACTYQDMGFETILPAILSTAEITKRLDKKRGIL</sequence>
<dbReference type="PANTHER" id="PTHR43833">
    <property type="entry name" value="POTASSIUM CHANNEL PROTEIN 2-RELATED-RELATED"/>
    <property type="match status" value="1"/>
</dbReference>
<dbReference type="GO" id="GO:0006813">
    <property type="term" value="P:potassium ion transport"/>
    <property type="evidence" value="ECO:0007669"/>
    <property type="project" value="InterPro"/>
</dbReference>
<evidence type="ECO:0000259" key="1">
    <source>
        <dbReference type="PROSITE" id="PS51201"/>
    </source>
</evidence>
<protein>
    <submittedName>
        <fullName evidence="2">Trk system potassium uptake protein TrkA</fullName>
    </submittedName>
</protein>
<accession>A0A1T4Q9J2</accession>
<dbReference type="PROSITE" id="PS51201">
    <property type="entry name" value="RCK_N"/>
    <property type="match status" value="1"/>
</dbReference>